<proteinExistence type="predicted"/>
<organism evidence="1">
    <name type="scientific">Candidatus Methanofastidiosum methylothiophilum</name>
    <dbReference type="NCBI Taxonomy" id="1705564"/>
    <lineage>
        <taxon>Archaea</taxon>
        <taxon>Methanobacteriati</taxon>
        <taxon>Methanobacteriota</taxon>
        <taxon>Stenosarchaea group</taxon>
        <taxon>Candidatus Methanofastidiosia</taxon>
        <taxon>Candidatus Methanofastidiosales</taxon>
        <taxon>Candidatus Methanofastidiosaceae</taxon>
        <taxon>Candidatus Methanofastidiosum</taxon>
    </lineage>
</organism>
<accession>A0A150JEC2</accession>
<name>A0A150JEC2_9EURY</name>
<gene>
    <name evidence="1" type="ORF">APG09_01619</name>
</gene>
<sequence>MINVLETPYKSIQVETKENGIQTISEGNKISFTTENGELKEGTITGFVGSKPEKVEIEIIPSGENHKEIWKVIDMIEGSLKLVDFIY</sequence>
<evidence type="ECO:0000313" key="1">
    <source>
        <dbReference type="EMBL" id="KYC55224.1"/>
    </source>
</evidence>
<protein>
    <submittedName>
        <fullName evidence="1">Uncharacterized protein</fullName>
    </submittedName>
</protein>
<dbReference type="EMBL" id="LNJE01000052">
    <property type="protein sequence ID" value="KYC55224.1"/>
    <property type="molecule type" value="Genomic_DNA"/>
</dbReference>
<dbReference type="AlphaFoldDB" id="A0A150JEC2"/>
<reference evidence="1" key="1">
    <citation type="journal article" date="2016" name="ISME J.">
        <title>Chasing the elusive Euryarchaeota class WSA2: genomes reveal a uniquely fastidious methyl-reducing methanogen.</title>
        <authorList>
            <person name="Nobu M.K."/>
            <person name="Narihiro T."/>
            <person name="Kuroda K."/>
            <person name="Mei R."/>
            <person name="Liu W.T."/>
        </authorList>
    </citation>
    <scope>NUCLEOTIDE SEQUENCE [LARGE SCALE GENOMIC DNA]</scope>
    <source>
        <strain evidence="1">ADurb1213_Bin02801</strain>
    </source>
</reference>
<comment type="caution">
    <text evidence="1">The sequence shown here is derived from an EMBL/GenBank/DDBJ whole genome shotgun (WGS) entry which is preliminary data.</text>
</comment>
<accession>A0A150JE86</accession>